<keyword evidence="22" id="KW-1185">Reference proteome</keyword>
<evidence type="ECO:0000256" key="12">
    <source>
        <dbReference type="ARBA" id="ARBA00023139"/>
    </source>
</evidence>
<evidence type="ECO:0000259" key="19">
    <source>
        <dbReference type="Pfam" id="PF10531"/>
    </source>
</evidence>
<feature type="region of interest" description="Disordered" evidence="16">
    <location>
        <begin position="43"/>
        <end position="73"/>
    </location>
</feature>
<evidence type="ECO:0000256" key="9">
    <source>
        <dbReference type="ARBA" id="ARBA00023065"/>
    </source>
</evidence>
<dbReference type="Gene3D" id="3.10.560.10">
    <property type="entry name" value="Outer membrane lipoprotein wza domain like"/>
    <property type="match status" value="4"/>
</dbReference>
<evidence type="ECO:0000256" key="14">
    <source>
        <dbReference type="ARBA" id="ARBA00023288"/>
    </source>
</evidence>
<dbReference type="RefSeq" id="WP_072429738.1">
    <property type="nucleotide sequence ID" value="NZ_FPKR01000014.1"/>
</dbReference>
<organism evidence="21 22">
    <name type="scientific">Chitinimonas taiwanensis DSM 18899</name>
    <dbReference type="NCBI Taxonomy" id="1121279"/>
    <lineage>
        <taxon>Bacteria</taxon>
        <taxon>Pseudomonadati</taxon>
        <taxon>Pseudomonadota</taxon>
        <taxon>Betaproteobacteria</taxon>
        <taxon>Neisseriales</taxon>
        <taxon>Chitinibacteraceae</taxon>
        <taxon>Chitinimonas</taxon>
    </lineage>
</organism>
<dbReference type="InterPro" id="IPR019554">
    <property type="entry name" value="Soluble_ligand-bd"/>
</dbReference>
<evidence type="ECO:0000256" key="10">
    <source>
        <dbReference type="ARBA" id="ARBA00023114"/>
    </source>
</evidence>
<accession>A0A1K2HQ75</accession>
<dbReference type="AlphaFoldDB" id="A0A1K2HQ75"/>
<evidence type="ECO:0000259" key="18">
    <source>
        <dbReference type="Pfam" id="PF02563"/>
    </source>
</evidence>
<dbReference type="GO" id="GO:0015159">
    <property type="term" value="F:polysaccharide transmembrane transporter activity"/>
    <property type="evidence" value="ECO:0007669"/>
    <property type="project" value="InterPro"/>
</dbReference>
<feature type="domain" description="Polysaccharide export protein N-terminal" evidence="18">
    <location>
        <begin position="126"/>
        <end position="200"/>
    </location>
</feature>
<keyword evidence="12" id="KW-0564">Palmitate</keyword>
<feature type="coiled-coil region" evidence="15">
    <location>
        <begin position="605"/>
        <end position="660"/>
    </location>
</feature>
<dbReference type="STRING" id="1121279.SAMN02745887_03249"/>
<evidence type="ECO:0000256" key="13">
    <source>
        <dbReference type="ARBA" id="ARBA00023237"/>
    </source>
</evidence>
<evidence type="ECO:0000256" key="4">
    <source>
        <dbReference type="ARBA" id="ARBA00022452"/>
    </source>
</evidence>
<keyword evidence="10" id="KW-0626">Porin</keyword>
<keyword evidence="7 17" id="KW-0732">Signal</keyword>
<dbReference type="PANTHER" id="PTHR33619">
    <property type="entry name" value="POLYSACCHARIDE EXPORT PROTEIN GFCE-RELATED"/>
    <property type="match status" value="1"/>
</dbReference>
<evidence type="ECO:0000256" key="17">
    <source>
        <dbReference type="SAM" id="SignalP"/>
    </source>
</evidence>
<gene>
    <name evidence="21" type="ORF">SAMN02745887_03249</name>
</gene>
<protein>
    <submittedName>
        <fullName evidence="21">Protein involved in polysaccharide export, contains SLBB domain of the beta-grasp fold</fullName>
    </submittedName>
</protein>
<evidence type="ECO:0000259" key="20">
    <source>
        <dbReference type="Pfam" id="PF22461"/>
    </source>
</evidence>
<dbReference type="GO" id="GO:0009279">
    <property type="term" value="C:cell outer membrane"/>
    <property type="evidence" value="ECO:0007669"/>
    <property type="project" value="UniProtKB-SubCell"/>
</dbReference>
<evidence type="ECO:0000256" key="6">
    <source>
        <dbReference type="ARBA" id="ARBA00022692"/>
    </source>
</evidence>
<evidence type="ECO:0000313" key="21">
    <source>
        <dbReference type="EMBL" id="SFZ78899.1"/>
    </source>
</evidence>
<evidence type="ECO:0000256" key="8">
    <source>
        <dbReference type="ARBA" id="ARBA00023047"/>
    </source>
</evidence>
<keyword evidence="11" id="KW-0472">Membrane</keyword>
<evidence type="ECO:0000256" key="15">
    <source>
        <dbReference type="SAM" id="Coils"/>
    </source>
</evidence>
<name>A0A1K2HQ75_9NEIS</name>
<evidence type="ECO:0000256" key="3">
    <source>
        <dbReference type="ARBA" id="ARBA00022448"/>
    </source>
</evidence>
<evidence type="ECO:0000256" key="16">
    <source>
        <dbReference type="SAM" id="MobiDB-lite"/>
    </source>
</evidence>
<dbReference type="EMBL" id="FPKR01000014">
    <property type="protein sequence ID" value="SFZ78899.1"/>
    <property type="molecule type" value="Genomic_DNA"/>
</dbReference>
<dbReference type="PANTHER" id="PTHR33619:SF3">
    <property type="entry name" value="POLYSACCHARIDE EXPORT PROTEIN GFCE-RELATED"/>
    <property type="match status" value="1"/>
</dbReference>
<feature type="chain" id="PRO_5013018442" evidence="17">
    <location>
        <begin position="26"/>
        <end position="807"/>
    </location>
</feature>
<feature type="domain" description="Soluble ligand binding" evidence="19">
    <location>
        <begin position="291"/>
        <end position="337"/>
    </location>
</feature>
<reference evidence="21 22" key="1">
    <citation type="submission" date="2016-11" db="EMBL/GenBank/DDBJ databases">
        <authorList>
            <person name="Jaros S."/>
            <person name="Januszkiewicz K."/>
            <person name="Wedrychowicz H."/>
        </authorList>
    </citation>
    <scope>NUCLEOTIDE SEQUENCE [LARGE SCALE GENOMIC DNA]</scope>
    <source>
        <strain evidence="21 22">DSM 18899</strain>
    </source>
</reference>
<dbReference type="InterPro" id="IPR054765">
    <property type="entry name" value="SLBB_dom"/>
</dbReference>
<feature type="signal peptide" evidence="17">
    <location>
        <begin position="1"/>
        <end position="25"/>
    </location>
</feature>
<dbReference type="Pfam" id="PF10531">
    <property type="entry name" value="SLBB"/>
    <property type="match status" value="2"/>
</dbReference>
<evidence type="ECO:0000256" key="5">
    <source>
        <dbReference type="ARBA" id="ARBA00022597"/>
    </source>
</evidence>
<evidence type="ECO:0000256" key="1">
    <source>
        <dbReference type="ARBA" id="ARBA00004571"/>
    </source>
</evidence>
<dbReference type="InterPro" id="IPR003715">
    <property type="entry name" value="Poly_export_N"/>
</dbReference>
<dbReference type="Proteomes" id="UP000186513">
    <property type="component" value="Unassembled WGS sequence"/>
</dbReference>
<comment type="similarity">
    <text evidence="2">Belongs to the BexD/CtrA/VexA family.</text>
</comment>
<evidence type="ECO:0000256" key="11">
    <source>
        <dbReference type="ARBA" id="ARBA00023136"/>
    </source>
</evidence>
<dbReference type="GO" id="GO:0015288">
    <property type="term" value="F:porin activity"/>
    <property type="evidence" value="ECO:0007669"/>
    <property type="project" value="UniProtKB-KW"/>
</dbReference>
<feature type="domain" description="Soluble ligand binding" evidence="19">
    <location>
        <begin position="558"/>
        <end position="593"/>
    </location>
</feature>
<keyword evidence="13" id="KW-0998">Cell outer membrane</keyword>
<proteinExistence type="inferred from homology"/>
<keyword evidence="14" id="KW-0449">Lipoprotein</keyword>
<dbReference type="Pfam" id="PF22461">
    <property type="entry name" value="SLBB_2"/>
    <property type="match status" value="1"/>
</dbReference>
<keyword evidence="3" id="KW-0813">Transport</keyword>
<comment type="subcellular location">
    <subcellularLocation>
        <location evidence="1">Cell outer membrane</location>
        <topology evidence="1">Multi-pass membrane protein</topology>
    </subcellularLocation>
</comment>
<evidence type="ECO:0000256" key="2">
    <source>
        <dbReference type="ARBA" id="ARBA00009450"/>
    </source>
</evidence>
<keyword evidence="4" id="KW-1134">Transmembrane beta strand</keyword>
<sequence>MTRFLSLRLAASLALAFAFPVSALAAEPALDYALPAGLQSLGGNADTTPRIRSRGQAAAEVNSRAPSDRLGDTRERVASSYALPEPVQPTEFQDLIRITTGQDLPIFGQEMFAQPPSTFAPLDNVPVTPDYVLGPGDELLIRGWGQVDIDVTATVGRNGAIFIPKVGNLNVGGLRYQDVVPQVKAAVGRIYKNFDLTVSMGQLRAMQVFVVGQAKRPGTYTVSSLSTLVNALLASGGPAPGGSMRAIQLKRSGKVVTTFDLYDLIVDGDKQNDVRLLPGDVVYIPPVGTQVAIYGSINRPAVYEAKVDSSLKDLLGWSGGLSTTAAGQQVSVERIAGRKARQVVTFKLDGSEASAKLEAGDVVNVHAVSPQLQNAVTLRGNVAQTMRFPWREGMRISDIIPDKNALIVPGYWVNRSRAGVAESWLKDEGSETSKGRLGGLNSQVGAAPELSKLRAKPAQLSSQFQSDARAALGDASVTTGQGKFTEELDRGNLEVNWDYAVVERMAPDLSTDLVPFNLGKAVLERDPSQNILLQAGDTVTVFSNRDIVAPSQKQTRFVRLEGEVANPGVYRVQAGESLRQLVSRVGGLTSNAYLFGAELNRESAKQLQQLKLKELADRLEQELQRSASIKANQAITPEAQAALKADLDAQQQLVAKLRQTPVTGRIVLELETDARTWDELPDLPLEDGDRLFVPARPGFVLVQGSVYSQNAYIHRDTKRLGDYVAQAGGATRSADEADTFVIRADGSVVNKRNQGLFGAMRGIEIMPGDTIVVPEDFNKISWMRELKDWSQIIYQFALGAAAFKSLN</sequence>
<evidence type="ECO:0000256" key="7">
    <source>
        <dbReference type="ARBA" id="ARBA00022729"/>
    </source>
</evidence>
<dbReference type="GO" id="GO:0046930">
    <property type="term" value="C:pore complex"/>
    <property type="evidence" value="ECO:0007669"/>
    <property type="project" value="UniProtKB-KW"/>
</dbReference>
<dbReference type="GO" id="GO:0006811">
    <property type="term" value="P:monoatomic ion transport"/>
    <property type="evidence" value="ECO:0007669"/>
    <property type="project" value="UniProtKB-KW"/>
</dbReference>
<dbReference type="InterPro" id="IPR049712">
    <property type="entry name" value="Poly_export"/>
</dbReference>
<keyword evidence="5" id="KW-0762">Sugar transport</keyword>
<evidence type="ECO:0000313" key="22">
    <source>
        <dbReference type="Proteomes" id="UP000186513"/>
    </source>
</evidence>
<keyword evidence="15" id="KW-0175">Coiled coil</keyword>
<keyword evidence="9" id="KW-0406">Ion transport</keyword>
<dbReference type="Pfam" id="PF02563">
    <property type="entry name" value="Poly_export"/>
    <property type="match status" value="1"/>
</dbReference>
<keyword evidence="6" id="KW-0812">Transmembrane</keyword>
<feature type="domain" description="SLBB" evidence="20">
    <location>
        <begin position="207"/>
        <end position="284"/>
    </location>
</feature>
<keyword evidence="8" id="KW-0625">Polysaccharide transport</keyword>